<evidence type="ECO:0000313" key="2">
    <source>
        <dbReference type="Proteomes" id="UP001148629"/>
    </source>
</evidence>
<dbReference type="EMBL" id="JANRMS010003146">
    <property type="protein sequence ID" value="KAJ3519467.1"/>
    <property type="molecule type" value="Genomic_DNA"/>
</dbReference>
<name>A0ACC1RH85_9HYPO</name>
<proteinExistence type="predicted"/>
<dbReference type="Proteomes" id="UP001148629">
    <property type="component" value="Unassembled WGS sequence"/>
</dbReference>
<sequence length="78" mass="8459">MPAPTALKKAEDAPLATDIPLPAAENDEEFLLDAPDPLPADSNAVVPVEEDNEDGMAIDEEGRPRFAPARDIVRHPRF</sequence>
<comment type="caution">
    <text evidence="1">The sequence shown here is derived from an EMBL/GenBank/DDBJ whole genome shotgun (WGS) entry which is preliminary data.</text>
</comment>
<gene>
    <name evidence="1" type="ORF">NM208_g14116</name>
</gene>
<organism evidence="1 2">
    <name type="scientific">Fusarium decemcellulare</name>
    <dbReference type="NCBI Taxonomy" id="57161"/>
    <lineage>
        <taxon>Eukaryota</taxon>
        <taxon>Fungi</taxon>
        <taxon>Dikarya</taxon>
        <taxon>Ascomycota</taxon>
        <taxon>Pezizomycotina</taxon>
        <taxon>Sordariomycetes</taxon>
        <taxon>Hypocreomycetidae</taxon>
        <taxon>Hypocreales</taxon>
        <taxon>Nectriaceae</taxon>
        <taxon>Fusarium</taxon>
        <taxon>Fusarium decemcellulare species complex</taxon>
    </lineage>
</organism>
<accession>A0ACC1RH85</accession>
<protein>
    <submittedName>
        <fullName evidence="1">Uncharacterized protein</fullName>
    </submittedName>
</protein>
<keyword evidence="2" id="KW-1185">Reference proteome</keyword>
<reference evidence="1" key="1">
    <citation type="submission" date="2022-08" db="EMBL/GenBank/DDBJ databases">
        <title>Genome Sequence of Fusarium decemcellulare.</title>
        <authorList>
            <person name="Buettner E."/>
        </authorList>
    </citation>
    <scope>NUCLEOTIDE SEQUENCE</scope>
    <source>
        <strain evidence="1">Babe19</strain>
    </source>
</reference>
<evidence type="ECO:0000313" key="1">
    <source>
        <dbReference type="EMBL" id="KAJ3519467.1"/>
    </source>
</evidence>